<evidence type="ECO:0000256" key="6">
    <source>
        <dbReference type="HAMAP-Rule" id="MF_01871"/>
    </source>
</evidence>
<feature type="binding site" evidence="6">
    <location>
        <position position="526"/>
    </location>
    <ligand>
        <name>Zn(2+)</name>
        <dbReference type="ChEBI" id="CHEBI:29105"/>
    </ligand>
</feature>
<evidence type="ECO:0000313" key="7">
    <source>
        <dbReference type="EMBL" id="AOY87776.1"/>
    </source>
</evidence>
<feature type="binding site" evidence="6">
    <location>
        <position position="341"/>
    </location>
    <ligand>
        <name>Zn(2+)</name>
        <dbReference type="ChEBI" id="CHEBI:29105"/>
    </ligand>
</feature>
<keyword evidence="3 6" id="KW-0479">Metal-binding</keyword>
<feature type="binding site" evidence="6">
    <location>
        <position position="511"/>
    </location>
    <ligand>
        <name>Zn(2+)</name>
        <dbReference type="ChEBI" id="CHEBI:29105"/>
    </ligand>
</feature>
<dbReference type="HAMAP" id="MF_01871">
    <property type="entry name" value="DabA"/>
    <property type="match status" value="1"/>
</dbReference>
<dbReference type="InterPro" id="IPR018752">
    <property type="entry name" value="DabA"/>
</dbReference>
<dbReference type="GO" id="GO:0005886">
    <property type="term" value="C:plasma membrane"/>
    <property type="evidence" value="ECO:0007669"/>
    <property type="project" value="UniProtKB-SubCell"/>
</dbReference>
<dbReference type="STRING" id="1874317.BKP64_06085"/>
<comment type="subunit">
    <text evidence="6">Forms a complex with DabB.</text>
</comment>
<evidence type="ECO:0000313" key="8">
    <source>
        <dbReference type="Proteomes" id="UP000177445"/>
    </source>
</evidence>
<evidence type="ECO:0000256" key="2">
    <source>
        <dbReference type="ARBA" id="ARBA00022475"/>
    </source>
</evidence>
<keyword evidence="2 6" id="KW-1003">Cell membrane</keyword>
<accession>A0A1D9GJF6</accession>
<dbReference type="AlphaFoldDB" id="A0A1D9GJF6"/>
<keyword evidence="5 6" id="KW-0472">Membrane</keyword>
<keyword evidence="4 6" id="KW-0862">Zinc</keyword>
<dbReference type="RefSeq" id="WP_070967332.1">
    <property type="nucleotide sequence ID" value="NZ_CP017715.1"/>
</dbReference>
<organism evidence="7 8">
    <name type="scientific">Marinobacter salinus</name>
    <dbReference type="NCBI Taxonomy" id="1874317"/>
    <lineage>
        <taxon>Bacteria</taxon>
        <taxon>Pseudomonadati</taxon>
        <taxon>Pseudomonadota</taxon>
        <taxon>Gammaproteobacteria</taxon>
        <taxon>Pseudomonadales</taxon>
        <taxon>Marinobacteraceae</taxon>
        <taxon>Marinobacter</taxon>
    </lineage>
</organism>
<feature type="binding site" evidence="6">
    <location>
        <position position="343"/>
    </location>
    <ligand>
        <name>Zn(2+)</name>
        <dbReference type="ChEBI" id="CHEBI:29105"/>
    </ligand>
</feature>
<gene>
    <name evidence="6" type="primary">dabA</name>
    <name evidence="7" type="ORF">BKP64_06085</name>
</gene>
<comment type="cofactor">
    <cofactor evidence="6">
        <name>Zn(2+)</name>
        <dbReference type="ChEBI" id="CHEBI:29105"/>
    </cofactor>
</comment>
<reference evidence="7 8" key="1">
    <citation type="submission" date="2016-10" db="EMBL/GenBank/DDBJ databases">
        <title>Marinobacter salinus sp. nov., a moderately halophilic bacterium isolated from a tidal flat environment.</title>
        <authorList>
            <person name="Park S.-J."/>
        </authorList>
    </citation>
    <scope>NUCLEOTIDE SEQUENCE [LARGE SCALE GENOMIC DNA]</scope>
    <source>
        <strain evidence="7 8">Hb8</strain>
    </source>
</reference>
<keyword evidence="8" id="KW-1185">Reference proteome</keyword>
<dbReference type="KEGG" id="msq:BKP64_06085"/>
<comment type="function">
    <text evidence="6">Part of an energy-coupled inorganic carbon pump.</text>
</comment>
<dbReference type="Proteomes" id="UP000177445">
    <property type="component" value="Chromosome"/>
</dbReference>
<comment type="similarity">
    <text evidence="6">Belongs to the inorganic carbon transporter (TC 9.A.2) DabA family.</text>
</comment>
<keyword evidence="1 6" id="KW-0813">Transport</keyword>
<evidence type="ECO:0000256" key="3">
    <source>
        <dbReference type="ARBA" id="ARBA00022723"/>
    </source>
</evidence>
<evidence type="ECO:0000256" key="1">
    <source>
        <dbReference type="ARBA" id="ARBA00022448"/>
    </source>
</evidence>
<comment type="subcellular location">
    <subcellularLocation>
        <location evidence="6">Cell membrane</location>
        <topology evidence="6">Peripheral membrane protein</topology>
    </subcellularLocation>
</comment>
<name>A0A1D9GJF6_9GAMM</name>
<evidence type="ECO:0000256" key="5">
    <source>
        <dbReference type="ARBA" id="ARBA00023136"/>
    </source>
</evidence>
<dbReference type="EMBL" id="CP017715">
    <property type="protein sequence ID" value="AOY87776.1"/>
    <property type="molecule type" value="Genomic_DNA"/>
</dbReference>
<dbReference type="Pfam" id="PF10070">
    <property type="entry name" value="DabA"/>
    <property type="match status" value="1"/>
</dbReference>
<evidence type="ECO:0000256" key="4">
    <source>
        <dbReference type="ARBA" id="ARBA00022833"/>
    </source>
</evidence>
<dbReference type="OrthoDB" id="9805101at2"/>
<dbReference type="GO" id="GO:0008270">
    <property type="term" value="F:zinc ion binding"/>
    <property type="evidence" value="ECO:0007669"/>
    <property type="project" value="UniProtKB-UniRule"/>
</dbReference>
<dbReference type="PANTHER" id="PTHR38344:SF1">
    <property type="entry name" value="INORGANIC CARBON TRANSPORTER SUBUNIT DABA-RELATED"/>
    <property type="match status" value="1"/>
</dbReference>
<dbReference type="PANTHER" id="PTHR38344">
    <property type="entry name" value="UPF0753 PROTEIN AQ_863"/>
    <property type="match status" value="1"/>
</dbReference>
<proteinExistence type="inferred from homology"/>
<protein>
    <recommendedName>
        <fullName evidence="6">Probable inorganic carbon transporter subunit DabA</fullName>
    </recommendedName>
</protein>
<sequence>MTAAILSRSGEPTLSADQREALARGVSSIPPSWPLDRWIAVNPWWGRRHLPAEQAAAIPGARTHTSMLMPASFYLDAWSGGRIRETDVRKAIAESGSQKEPGALVSALDRLPAESAKGAPSVLDLTNKPGTSSPLEAMRQQIARACALFFDVRQSRWLSDIAAGSLLESWLEQTRNDLLLDRKVGLKGVRAIVESLSNEEVDASEWALGVLNLSPDDLESLAQRLLFELIGWSSWCKGIDWRAELEGNQSGLCDQLLSILLVCEAMGVQVASAELRHQWQADWGRYRRALPNAGDELLWTWHRAYEIGYLRTLVHTLSASQNQVISNSRESAIAEFQAVFCIDVRSEVMRRHLEEVCPTTQTLGFAGFFGMPVTHQGLGPEGDTPKLPGLLAPAFRLADSTGDRQKDRILSQAADQRELARQAVRKAKYSSLSSFTLVETTGLAWAWKLVRDSLNFNKEAAKIPDGMHSGLFHRHGGDPVSDIEKLELAEQLLRGMSLTSGFASLLVFVGHGSHTDNNPHQAGLACGACGGQNGGVNAGLAARLINDPVVRTGLAERGIRIPDFTVAVAAEHCTVTDKIQVLDRAQVPDSYLGKLRKLETSFADAGQRTRRERATALNLNGLDDQPLMSELTRRTVNWSEVRPEWGLANNAAIVFAQRSRTRGLDLAGRAFLHDYDESLDPEGSVLESLMSAPMVVANWINLQYLGSVAAQNTFGSGNKLLHSVIGGNVGVIEGNDPDLRIGLSYQSVHDGQQWRHEPVRLSVFIDASRLSIEKVIAHQPDVAALVENHWLWLFRFSEGGVEQYQNGSWHKF</sequence>